<evidence type="ECO:0000256" key="4">
    <source>
        <dbReference type="ARBA" id="ARBA00022741"/>
    </source>
</evidence>
<evidence type="ECO:0000256" key="2">
    <source>
        <dbReference type="ARBA" id="ARBA00005417"/>
    </source>
</evidence>
<evidence type="ECO:0000259" key="6">
    <source>
        <dbReference type="PROSITE" id="PS50893"/>
    </source>
</evidence>
<comment type="subcellular location">
    <subcellularLocation>
        <location evidence="1">Cell inner membrane</location>
        <topology evidence="1">Peripheral membrane protein</topology>
    </subcellularLocation>
</comment>
<dbReference type="PANTHER" id="PTHR43776">
    <property type="entry name" value="TRANSPORT ATP-BINDING PROTEIN"/>
    <property type="match status" value="1"/>
</dbReference>
<keyword evidence="8" id="KW-1185">Reference proteome</keyword>
<dbReference type="Pfam" id="PF08352">
    <property type="entry name" value="oligo_HPY"/>
    <property type="match status" value="1"/>
</dbReference>
<evidence type="ECO:0000256" key="3">
    <source>
        <dbReference type="ARBA" id="ARBA00022448"/>
    </source>
</evidence>
<sequence>MPELLSVRDLKIEATSYPPGEPPKRVTIVDGVSFDLQKGKVLGLIGESGAGKSTIGLSALAYGRGGAEITGGQVLLDGKDILPLGKSGIRRIRGARVCYVAQSAAAAFNPAHRLGDQVVEATVKHGLMTKEEARKRALYLFRVLGLPNPETFGERYPHQVSGGQLQRAMTAMALCSNPELIVFDEPTTALDVTTQIDVLAAIKHAIEETHTAALYITHDLAVVAQISDDIMVLRHGKMVEYGSVQQIIEEPRQDYTRALVNVRQEARAEASDQSSALLKVENISAQYSNGFKVLHDVSLHVPKGQTLAVVGESGSGKSTLARVITGLLPPSDGRISFDGKPLTPALKSRSREELRRIQLIYQMADTAMNPRQTVRDIIGRPLTFYDGLHGAAKTVRVKELLDQIEMGNGFIDRYPAELSGGQKQRVAIARALAAKPELILCDEPTSALDPLVAEGILKLLLKLQEEAHLSYVFITHDIAIVRAIADSVAVMHRGKLVRFGPKSQALSPPFDDYTDLLLKSVPEMEIGWLERVLTTRKMESAGN</sequence>
<evidence type="ECO:0000256" key="1">
    <source>
        <dbReference type="ARBA" id="ARBA00004417"/>
    </source>
</evidence>
<dbReference type="PROSITE" id="PS50893">
    <property type="entry name" value="ABC_TRANSPORTER_2"/>
    <property type="match status" value="2"/>
</dbReference>
<dbReference type="InterPro" id="IPR003593">
    <property type="entry name" value="AAA+_ATPase"/>
</dbReference>
<keyword evidence="5 7" id="KW-0067">ATP-binding</keyword>
<evidence type="ECO:0000313" key="7">
    <source>
        <dbReference type="EMBL" id="SCB20983.1"/>
    </source>
</evidence>
<dbReference type="SMART" id="SM00382">
    <property type="entry name" value="AAA"/>
    <property type="match status" value="2"/>
</dbReference>
<accession>A0A1C3UZR2</accession>
<dbReference type="InterPro" id="IPR050319">
    <property type="entry name" value="ABC_transp_ATP-bind"/>
</dbReference>
<dbReference type="STRING" id="411945.GA0061102_100777"/>
<feature type="domain" description="ABC transporter" evidence="6">
    <location>
        <begin position="7"/>
        <end position="260"/>
    </location>
</feature>
<keyword evidence="3" id="KW-0813">Transport</keyword>
<dbReference type="EMBL" id="FMAH01000007">
    <property type="protein sequence ID" value="SCB20983.1"/>
    <property type="molecule type" value="Genomic_DNA"/>
</dbReference>
<gene>
    <name evidence="7" type="ORF">GA0061102_100777</name>
</gene>
<name>A0A1C3UZR2_9HYPH</name>
<dbReference type="FunFam" id="3.40.50.300:FF:002585">
    <property type="entry name" value="Glutathione import ATP-binding protein GsiA"/>
    <property type="match status" value="1"/>
</dbReference>
<dbReference type="GO" id="GO:0016887">
    <property type="term" value="F:ATP hydrolysis activity"/>
    <property type="evidence" value="ECO:0007669"/>
    <property type="project" value="InterPro"/>
</dbReference>
<evidence type="ECO:0000256" key="5">
    <source>
        <dbReference type="ARBA" id="ARBA00022840"/>
    </source>
</evidence>
<dbReference type="OrthoDB" id="9802264at2"/>
<dbReference type="RefSeq" id="WP_092846161.1">
    <property type="nucleotide sequence ID" value="NZ_FMAH01000007.1"/>
</dbReference>
<dbReference type="GO" id="GO:0005886">
    <property type="term" value="C:plasma membrane"/>
    <property type="evidence" value="ECO:0007669"/>
    <property type="project" value="UniProtKB-SubCell"/>
</dbReference>
<evidence type="ECO:0000313" key="8">
    <source>
        <dbReference type="Proteomes" id="UP000199435"/>
    </source>
</evidence>
<feature type="domain" description="ABC transporter" evidence="6">
    <location>
        <begin position="278"/>
        <end position="518"/>
    </location>
</feature>
<proteinExistence type="inferred from homology"/>
<dbReference type="AlphaFoldDB" id="A0A1C3UZR2"/>
<comment type="similarity">
    <text evidence="2">Belongs to the ABC transporter superfamily.</text>
</comment>
<dbReference type="PROSITE" id="PS00211">
    <property type="entry name" value="ABC_TRANSPORTER_1"/>
    <property type="match status" value="1"/>
</dbReference>
<reference evidence="8" key="1">
    <citation type="submission" date="2016-08" db="EMBL/GenBank/DDBJ databases">
        <authorList>
            <person name="Varghese N."/>
            <person name="Submissions Spin"/>
        </authorList>
    </citation>
    <scope>NUCLEOTIDE SEQUENCE [LARGE SCALE GENOMIC DNA]</scope>
    <source>
        <strain evidence="8">HAMBI 2971</strain>
    </source>
</reference>
<dbReference type="InterPro" id="IPR027417">
    <property type="entry name" value="P-loop_NTPase"/>
</dbReference>
<dbReference type="Proteomes" id="UP000199435">
    <property type="component" value="Unassembled WGS sequence"/>
</dbReference>
<dbReference type="InterPro" id="IPR003439">
    <property type="entry name" value="ABC_transporter-like_ATP-bd"/>
</dbReference>
<organism evidence="7 8">
    <name type="scientific">Rhizobium miluonense</name>
    <dbReference type="NCBI Taxonomy" id="411945"/>
    <lineage>
        <taxon>Bacteria</taxon>
        <taxon>Pseudomonadati</taxon>
        <taxon>Pseudomonadota</taxon>
        <taxon>Alphaproteobacteria</taxon>
        <taxon>Hyphomicrobiales</taxon>
        <taxon>Rhizobiaceae</taxon>
        <taxon>Rhizobium/Agrobacterium group</taxon>
        <taxon>Rhizobium</taxon>
    </lineage>
</organism>
<dbReference type="InterPro" id="IPR013563">
    <property type="entry name" value="Oligopep_ABC_C"/>
</dbReference>
<dbReference type="SUPFAM" id="SSF52540">
    <property type="entry name" value="P-loop containing nucleoside triphosphate hydrolases"/>
    <property type="match status" value="2"/>
</dbReference>
<dbReference type="GO" id="GO:0005524">
    <property type="term" value="F:ATP binding"/>
    <property type="evidence" value="ECO:0007669"/>
    <property type="project" value="UniProtKB-KW"/>
</dbReference>
<protein>
    <submittedName>
        <fullName evidence="7">Peptide/nickel transport system ATP-binding protein</fullName>
    </submittedName>
</protein>
<keyword evidence="4" id="KW-0547">Nucleotide-binding</keyword>
<dbReference type="Pfam" id="PF00005">
    <property type="entry name" value="ABC_tran"/>
    <property type="match status" value="2"/>
</dbReference>
<dbReference type="PANTHER" id="PTHR43776:SF8">
    <property type="entry name" value="ABC TRANSPORTER, ATP-BINDING PROTEIN"/>
    <property type="match status" value="1"/>
</dbReference>
<dbReference type="GO" id="GO:0015833">
    <property type="term" value="P:peptide transport"/>
    <property type="evidence" value="ECO:0007669"/>
    <property type="project" value="InterPro"/>
</dbReference>
<dbReference type="InterPro" id="IPR017871">
    <property type="entry name" value="ABC_transporter-like_CS"/>
</dbReference>
<dbReference type="Gene3D" id="3.40.50.300">
    <property type="entry name" value="P-loop containing nucleotide triphosphate hydrolases"/>
    <property type="match status" value="2"/>
</dbReference>
<dbReference type="GO" id="GO:0055085">
    <property type="term" value="P:transmembrane transport"/>
    <property type="evidence" value="ECO:0007669"/>
    <property type="project" value="UniProtKB-ARBA"/>
</dbReference>
<dbReference type="CDD" id="cd03257">
    <property type="entry name" value="ABC_NikE_OppD_transporters"/>
    <property type="match status" value="2"/>
</dbReference>